<organism evidence="7 8">
    <name type="scientific">Pleurotus ostreatus</name>
    <name type="common">Oyster mushroom</name>
    <name type="synonym">White-rot fungus</name>
    <dbReference type="NCBI Taxonomy" id="5322"/>
    <lineage>
        <taxon>Eukaryota</taxon>
        <taxon>Fungi</taxon>
        <taxon>Dikarya</taxon>
        <taxon>Basidiomycota</taxon>
        <taxon>Agaricomycotina</taxon>
        <taxon>Agaricomycetes</taxon>
        <taxon>Agaricomycetidae</taxon>
        <taxon>Agaricales</taxon>
        <taxon>Pleurotineae</taxon>
        <taxon>Pleurotaceae</taxon>
        <taxon>Pleurotus</taxon>
    </lineage>
</organism>
<dbReference type="InterPro" id="IPR002523">
    <property type="entry name" value="MgTranspt_CorA/ZnTranspt_ZntB"/>
</dbReference>
<feature type="region of interest" description="Disordered" evidence="5">
    <location>
        <begin position="126"/>
        <end position="146"/>
    </location>
</feature>
<dbReference type="RefSeq" id="XP_036635915.1">
    <property type="nucleotide sequence ID" value="XM_036770070.1"/>
</dbReference>
<keyword evidence="4 6" id="KW-0472">Membrane</keyword>
<keyword evidence="3 6" id="KW-1133">Transmembrane helix</keyword>
<proteinExistence type="predicted"/>
<comment type="caution">
    <text evidence="7">The sequence shown here is derived from an EMBL/GenBank/DDBJ whole genome shotgun (WGS) entry which is preliminary data.</text>
</comment>
<evidence type="ECO:0000313" key="7">
    <source>
        <dbReference type="EMBL" id="KAF7440071.1"/>
    </source>
</evidence>
<evidence type="ECO:0000313" key="8">
    <source>
        <dbReference type="Proteomes" id="UP000623687"/>
    </source>
</evidence>
<dbReference type="GeneID" id="59370255"/>
<evidence type="ECO:0000256" key="2">
    <source>
        <dbReference type="ARBA" id="ARBA00022692"/>
    </source>
</evidence>
<evidence type="ECO:0000256" key="5">
    <source>
        <dbReference type="SAM" id="MobiDB-lite"/>
    </source>
</evidence>
<feature type="compositionally biased region" description="Polar residues" evidence="5">
    <location>
        <begin position="30"/>
        <end position="41"/>
    </location>
</feature>
<feature type="region of interest" description="Disordered" evidence="5">
    <location>
        <begin position="30"/>
        <end position="57"/>
    </location>
</feature>
<dbReference type="SUPFAM" id="SSF144083">
    <property type="entry name" value="Magnesium transport protein CorA, transmembrane region"/>
    <property type="match status" value="1"/>
</dbReference>
<dbReference type="Pfam" id="PF01544">
    <property type="entry name" value="CorA"/>
    <property type="match status" value="1"/>
</dbReference>
<dbReference type="GO" id="GO:0016020">
    <property type="term" value="C:membrane"/>
    <property type="evidence" value="ECO:0007669"/>
    <property type="project" value="UniProtKB-SubCell"/>
</dbReference>
<dbReference type="AlphaFoldDB" id="A0A8H7A523"/>
<gene>
    <name evidence="7" type="ORF">PC9H_000414</name>
</gene>
<evidence type="ECO:0000256" key="3">
    <source>
        <dbReference type="ARBA" id="ARBA00022989"/>
    </source>
</evidence>
<dbReference type="InterPro" id="IPR045863">
    <property type="entry name" value="CorA_TM1_TM2"/>
</dbReference>
<accession>A0A8H7A523</accession>
<feature type="transmembrane region" description="Helical" evidence="6">
    <location>
        <begin position="474"/>
        <end position="495"/>
    </location>
</feature>
<dbReference type="GO" id="GO:0046873">
    <property type="term" value="F:metal ion transmembrane transporter activity"/>
    <property type="evidence" value="ECO:0007669"/>
    <property type="project" value="InterPro"/>
</dbReference>
<keyword evidence="8" id="KW-1185">Reference proteome</keyword>
<evidence type="ECO:0000256" key="4">
    <source>
        <dbReference type="ARBA" id="ARBA00023136"/>
    </source>
</evidence>
<evidence type="ECO:0000256" key="6">
    <source>
        <dbReference type="SAM" id="Phobius"/>
    </source>
</evidence>
<evidence type="ECO:0000256" key="1">
    <source>
        <dbReference type="ARBA" id="ARBA00004141"/>
    </source>
</evidence>
<feature type="transmembrane region" description="Helical" evidence="6">
    <location>
        <begin position="501"/>
        <end position="522"/>
    </location>
</feature>
<feature type="compositionally biased region" description="Low complexity" evidence="5">
    <location>
        <begin position="129"/>
        <end position="146"/>
    </location>
</feature>
<dbReference type="Gene3D" id="1.20.58.340">
    <property type="entry name" value="Magnesium transport protein CorA, transmembrane region"/>
    <property type="match status" value="1"/>
</dbReference>
<sequence>MGYFSTLPDYLLNLDVFHLVPYMTSQAGSMQEKGISTQTRPTHAGHNHKPSSLASSRTQINHRENAIDSGIVLGFARYGHPDGPIYLPTDRDYFNRLVPISKDAWSKYSPTWEGFREFWDLLESGGFDQDGQQGQQAQQAQPQQPQQLTKLTLANPPSDLIASFNTDLKPDPDVQRTEQIEVRNLAVVVCAPSLTTAVAQDLESNGYEVDPLALMPFRAKPVPFEHRDKTMIIQLGFPRRPLGLWLLQEGPIDQCPEKNVVVIDNNYRSKPSYLYTSINQPRVDPEGHIRMDSLLLHIKEVDGIPTILSFAHSGDVAESMKMTIENNYWKPRFQDQSEGRDISQRLPLPFFWYAVRRWDEVSEAVDTFIGSMETVFKSQTAQRLHVLRAHILHSEGLLMRFGEILAAIKTNTKDAIVMAECEKLLKECQRFEFQRKMHEERAKHIIDIMYSHSADRAAEASVRDSRDMMQVSRLTMLFLPASVMAGIFGINSAVFDAQTSLIVYLILTIPLTLVIIWVFVAIQVENYFKNFPRGAWYYRAFWPFYVFGHNVRAVDATPV</sequence>
<reference evidence="7" key="1">
    <citation type="submission" date="2019-07" db="EMBL/GenBank/DDBJ databases">
        <authorList>
            <person name="Palmer J.M."/>
        </authorList>
    </citation>
    <scope>NUCLEOTIDE SEQUENCE</scope>
    <source>
        <strain evidence="7">PC9</strain>
    </source>
</reference>
<name>A0A8H7A523_PLEOS</name>
<dbReference type="VEuPathDB" id="FungiDB:PC9H_000414"/>
<dbReference type="Proteomes" id="UP000623687">
    <property type="component" value="Unassembled WGS sequence"/>
</dbReference>
<comment type="subcellular location">
    <subcellularLocation>
        <location evidence="1">Membrane</location>
        <topology evidence="1">Multi-pass membrane protein</topology>
    </subcellularLocation>
</comment>
<dbReference type="EMBL" id="JACETU010000001">
    <property type="protein sequence ID" value="KAF7440071.1"/>
    <property type="molecule type" value="Genomic_DNA"/>
</dbReference>
<protein>
    <submittedName>
        <fullName evidence="7">Uncharacterized protein</fullName>
    </submittedName>
</protein>
<keyword evidence="2 6" id="KW-0812">Transmembrane</keyword>
<dbReference type="OrthoDB" id="2830640at2759"/>